<name>A0A0K8RBI3_IXORI</name>
<organism evidence="1">
    <name type="scientific">Ixodes ricinus</name>
    <name type="common">Common tick</name>
    <name type="synonym">Acarus ricinus</name>
    <dbReference type="NCBI Taxonomy" id="34613"/>
    <lineage>
        <taxon>Eukaryota</taxon>
        <taxon>Metazoa</taxon>
        <taxon>Ecdysozoa</taxon>
        <taxon>Arthropoda</taxon>
        <taxon>Chelicerata</taxon>
        <taxon>Arachnida</taxon>
        <taxon>Acari</taxon>
        <taxon>Parasitiformes</taxon>
        <taxon>Ixodida</taxon>
        <taxon>Ixodoidea</taxon>
        <taxon>Ixodidae</taxon>
        <taxon>Ixodinae</taxon>
        <taxon>Ixodes</taxon>
    </lineage>
</organism>
<reference evidence="1" key="1">
    <citation type="submission" date="2012-12" db="EMBL/GenBank/DDBJ databases">
        <title>Identification and characterization of a phenylalanine ammonia-lyase gene family in Isatis indigotica Fort.</title>
        <authorList>
            <person name="Liu Q."/>
            <person name="Chen J."/>
            <person name="Zhou X."/>
            <person name="Di P."/>
            <person name="Xiao Y."/>
            <person name="Xuan H."/>
            <person name="Zhang L."/>
            <person name="Chen W."/>
        </authorList>
    </citation>
    <scope>NUCLEOTIDE SEQUENCE</scope>
    <source>
        <tissue evidence="1">Salivary gland</tissue>
    </source>
</reference>
<proteinExistence type="evidence at transcript level"/>
<dbReference type="EMBL" id="GADI01005362">
    <property type="protein sequence ID" value="JAA68446.1"/>
    <property type="molecule type" value="mRNA"/>
</dbReference>
<dbReference type="AlphaFoldDB" id="A0A0K8RBI3"/>
<accession>A0A0K8RBI3</accession>
<evidence type="ECO:0000313" key="1">
    <source>
        <dbReference type="EMBL" id="JAA68446.1"/>
    </source>
</evidence>
<sequence>MVLNQTPFTKVELLFLETLEDRADKIIATNNANLYDKIGSNAYKTSDDALDTTITYILDDTAILDLLQKKTYALDFLPQLTEVLSYDVDWSVPIIFQTFSKDEKRARVIPALKSLLYRFYNDPQCNVLSTIFSNIRIRDLAQNDKALEVRIIEHPNPIISELLESWLILNVYDLDEVEQNIFNLHEKYSVPFVNSVQSIYTLRLNELEDVLFGPKTRGKRAEGSEYSIENHITEFRVWCGKTSRHQSWSTNHPLFSRALKEVFRSQLGSKKWESDVLYWMNENPGKTYFTFKSLESKVLKVQNFIDAIPDDSLTHVMNALATTKEMAKQYIFLATNKIEEDEFKAIQSFIDVVVEHYRRFSTFDKPKQILWAAFHPAASRLREILNYKILDESNNNVIYKEYDDYSKLINLLNSKSKFIPYVKYDWRIRQYWYNDISSSAIKAAIVYTDWNVLMRNTRMVEDALSTLESLVDRLRGTPYML</sequence>
<protein>
    <submittedName>
        <fullName evidence="1">Putative histone h4</fullName>
    </submittedName>
</protein>